<dbReference type="InterPro" id="IPR056884">
    <property type="entry name" value="NPHP3-like_N"/>
</dbReference>
<dbReference type="InterPro" id="IPR027417">
    <property type="entry name" value="P-loop_NTPase"/>
</dbReference>
<sequence length="303" mass="33318">MRMPTTHPFLKPFCSLKKAITRSRSPMALSADITTNDLARPSSDLPILTTPSSTIRAAEIAIPAISNIPFNLSAPNSDLPTPPPIAPVPNVGLVSVDTETTFPFDQFEGSVQGAVDFLQHPSSVLTDSPSSNLPTSLPIPSVLNAEAMPTDSPTNFQPNTIHNISAQNVNTAPNFGVDPNIQITLETLKDEQLVDKIYKWLSPPKESINYNAAYAILKSQPDASQWFLKGNTFSEWLKQPGFLWIKGKSGSGKTVLSSAIIHDLLQRFNSATAYFFFDGRDSQKDFQLHHKLIRSLIWQFSLK</sequence>
<protein>
    <recommendedName>
        <fullName evidence="2">Nephrocystin 3-like N-terminal domain-containing protein</fullName>
    </recommendedName>
</protein>
<name>A0A0C9XQY5_9AGAR</name>
<evidence type="ECO:0000313" key="3">
    <source>
        <dbReference type="EMBL" id="KIK00092.1"/>
    </source>
</evidence>
<organism evidence="3 4">
    <name type="scientific">Laccaria amethystina LaAM-08-1</name>
    <dbReference type="NCBI Taxonomy" id="1095629"/>
    <lineage>
        <taxon>Eukaryota</taxon>
        <taxon>Fungi</taxon>
        <taxon>Dikarya</taxon>
        <taxon>Basidiomycota</taxon>
        <taxon>Agaricomycotina</taxon>
        <taxon>Agaricomycetes</taxon>
        <taxon>Agaricomycetidae</taxon>
        <taxon>Agaricales</taxon>
        <taxon>Agaricineae</taxon>
        <taxon>Hydnangiaceae</taxon>
        <taxon>Laccaria</taxon>
    </lineage>
</organism>
<evidence type="ECO:0000256" key="1">
    <source>
        <dbReference type="ARBA" id="ARBA00022737"/>
    </source>
</evidence>
<dbReference type="SUPFAM" id="SSF52540">
    <property type="entry name" value="P-loop containing nucleoside triphosphate hydrolases"/>
    <property type="match status" value="1"/>
</dbReference>
<feature type="domain" description="Nephrocystin 3-like N-terminal" evidence="2">
    <location>
        <begin position="224"/>
        <end position="301"/>
    </location>
</feature>
<reference evidence="4" key="2">
    <citation type="submission" date="2015-01" db="EMBL/GenBank/DDBJ databases">
        <title>Evolutionary Origins and Diversification of the Mycorrhizal Mutualists.</title>
        <authorList>
            <consortium name="DOE Joint Genome Institute"/>
            <consortium name="Mycorrhizal Genomics Consortium"/>
            <person name="Kohler A."/>
            <person name="Kuo A."/>
            <person name="Nagy L.G."/>
            <person name="Floudas D."/>
            <person name="Copeland A."/>
            <person name="Barry K.W."/>
            <person name="Cichocki N."/>
            <person name="Veneault-Fourrey C."/>
            <person name="LaButti K."/>
            <person name="Lindquist E.A."/>
            <person name="Lipzen A."/>
            <person name="Lundell T."/>
            <person name="Morin E."/>
            <person name="Murat C."/>
            <person name="Riley R."/>
            <person name="Ohm R."/>
            <person name="Sun H."/>
            <person name="Tunlid A."/>
            <person name="Henrissat B."/>
            <person name="Grigoriev I.V."/>
            <person name="Hibbett D.S."/>
            <person name="Martin F."/>
        </authorList>
    </citation>
    <scope>NUCLEOTIDE SEQUENCE [LARGE SCALE GENOMIC DNA]</scope>
    <source>
        <strain evidence="4">LaAM-08-1</strain>
    </source>
</reference>
<evidence type="ECO:0000313" key="4">
    <source>
        <dbReference type="Proteomes" id="UP000054477"/>
    </source>
</evidence>
<dbReference type="Pfam" id="PF24883">
    <property type="entry name" value="NPHP3_N"/>
    <property type="match status" value="1"/>
</dbReference>
<dbReference type="OrthoDB" id="2923369at2759"/>
<evidence type="ECO:0000259" key="2">
    <source>
        <dbReference type="Pfam" id="PF24883"/>
    </source>
</evidence>
<proteinExistence type="predicted"/>
<keyword evidence="4" id="KW-1185">Reference proteome</keyword>
<dbReference type="STRING" id="1095629.A0A0C9XQY5"/>
<keyword evidence="1" id="KW-0677">Repeat</keyword>
<feature type="non-terminal residue" evidence="3">
    <location>
        <position position="303"/>
    </location>
</feature>
<dbReference type="AlphaFoldDB" id="A0A0C9XQY5"/>
<dbReference type="Proteomes" id="UP000054477">
    <property type="component" value="Unassembled WGS sequence"/>
</dbReference>
<gene>
    <name evidence="3" type="ORF">K443DRAFT_679455</name>
</gene>
<dbReference type="PANTHER" id="PTHR10039">
    <property type="entry name" value="AMELOGENIN"/>
    <property type="match status" value="1"/>
</dbReference>
<dbReference type="HOGENOM" id="CLU_848759_0_0_1"/>
<reference evidence="3 4" key="1">
    <citation type="submission" date="2014-04" db="EMBL/GenBank/DDBJ databases">
        <authorList>
            <consortium name="DOE Joint Genome Institute"/>
            <person name="Kuo A."/>
            <person name="Kohler A."/>
            <person name="Nagy L.G."/>
            <person name="Floudas D."/>
            <person name="Copeland A."/>
            <person name="Barry K.W."/>
            <person name="Cichocki N."/>
            <person name="Veneault-Fourrey C."/>
            <person name="LaButti K."/>
            <person name="Lindquist E.A."/>
            <person name="Lipzen A."/>
            <person name="Lundell T."/>
            <person name="Morin E."/>
            <person name="Murat C."/>
            <person name="Sun H."/>
            <person name="Tunlid A."/>
            <person name="Henrissat B."/>
            <person name="Grigoriev I.V."/>
            <person name="Hibbett D.S."/>
            <person name="Martin F."/>
            <person name="Nordberg H.P."/>
            <person name="Cantor M.N."/>
            <person name="Hua S.X."/>
        </authorList>
    </citation>
    <scope>NUCLEOTIDE SEQUENCE [LARGE SCALE GENOMIC DNA]</scope>
    <source>
        <strain evidence="3 4">LaAM-08-1</strain>
    </source>
</reference>
<dbReference type="EMBL" id="KN838633">
    <property type="protein sequence ID" value="KIK00092.1"/>
    <property type="molecule type" value="Genomic_DNA"/>
</dbReference>
<accession>A0A0C9XQY5</accession>
<dbReference type="Gene3D" id="3.40.50.300">
    <property type="entry name" value="P-loop containing nucleotide triphosphate hydrolases"/>
    <property type="match status" value="1"/>
</dbReference>